<keyword evidence="2" id="KW-0472">Membrane</keyword>
<dbReference type="AlphaFoldDB" id="A0A3N6W5R9"/>
<feature type="compositionally biased region" description="Low complexity" evidence="1">
    <location>
        <begin position="81"/>
        <end position="92"/>
    </location>
</feature>
<reference evidence="3 4" key="1">
    <citation type="submission" date="2018-11" db="EMBL/GenBank/DDBJ databases">
        <authorList>
            <person name="Li F."/>
        </authorList>
    </citation>
    <scope>NUCLEOTIDE SEQUENCE [LARGE SCALE GENOMIC DNA]</scope>
    <source>
        <strain evidence="3 4">YS17T</strain>
    </source>
</reference>
<keyword evidence="2" id="KW-1133">Transmembrane helix</keyword>
<evidence type="ECO:0000313" key="3">
    <source>
        <dbReference type="EMBL" id="RQN02866.1"/>
    </source>
</evidence>
<evidence type="ECO:0000313" key="4">
    <source>
        <dbReference type="Proteomes" id="UP000275225"/>
    </source>
</evidence>
<dbReference type="EMBL" id="RQJX01000016">
    <property type="protein sequence ID" value="RQN02866.1"/>
    <property type="molecule type" value="Genomic_DNA"/>
</dbReference>
<organism evidence="3 4">
    <name type="scientific">Aeromicrobium camelliae</name>
    <dbReference type="NCBI Taxonomy" id="1538144"/>
    <lineage>
        <taxon>Bacteria</taxon>
        <taxon>Bacillati</taxon>
        <taxon>Actinomycetota</taxon>
        <taxon>Actinomycetes</taxon>
        <taxon>Propionibacteriales</taxon>
        <taxon>Nocardioidaceae</taxon>
        <taxon>Aeromicrobium</taxon>
    </lineage>
</organism>
<feature type="compositionally biased region" description="Polar residues" evidence="1">
    <location>
        <begin position="211"/>
        <end position="220"/>
    </location>
</feature>
<evidence type="ECO:0000256" key="1">
    <source>
        <dbReference type="SAM" id="MobiDB-lite"/>
    </source>
</evidence>
<gene>
    <name evidence="3" type="ORF">EHW97_11625</name>
</gene>
<dbReference type="Proteomes" id="UP000275225">
    <property type="component" value="Unassembled WGS sequence"/>
</dbReference>
<feature type="compositionally biased region" description="Pro residues" evidence="1">
    <location>
        <begin position="164"/>
        <end position="173"/>
    </location>
</feature>
<dbReference type="RefSeq" id="WP_124237344.1">
    <property type="nucleotide sequence ID" value="NZ_JBHUFI010000008.1"/>
</dbReference>
<comment type="caution">
    <text evidence="3">The sequence shown here is derived from an EMBL/GenBank/DDBJ whole genome shotgun (WGS) entry which is preliminary data.</text>
</comment>
<protein>
    <submittedName>
        <fullName evidence="3">Uncharacterized protein</fullName>
    </submittedName>
</protein>
<evidence type="ECO:0000256" key="2">
    <source>
        <dbReference type="SAM" id="Phobius"/>
    </source>
</evidence>
<sequence>MARKGLFGELSALQLIAGALAAMTSAWLASWLGVAGTLIGAAVGSVVAGLATTLYSASLQRGIERSKTLLVTEQGSVVEGASGGEESVVEAESVTEDHPEPRSDWKALLARVNWKTVALVSAATLLIAVAVIGAYEVVSGRSYGNESNSRIVPTSVSRDGGPTPQGPTAPAPTPTATSLPTEDAPSTTPEPSATPTQEPTAEAPQLPTPTPTLGESSPTP</sequence>
<keyword evidence="2" id="KW-0812">Transmembrane</keyword>
<feature type="compositionally biased region" description="Polar residues" evidence="1">
    <location>
        <begin position="143"/>
        <end position="157"/>
    </location>
</feature>
<proteinExistence type="predicted"/>
<feature type="transmembrane region" description="Helical" evidence="2">
    <location>
        <begin position="31"/>
        <end position="57"/>
    </location>
</feature>
<feature type="compositionally biased region" description="Low complexity" evidence="1">
    <location>
        <begin position="174"/>
        <end position="205"/>
    </location>
</feature>
<feature type="transmembrane region" description="Helical" evidence="2">
    <location>
        <begin position="116"/>
        <end position="135"/>
    </location>
</feature>
<feature type="region of interest" description="Disordered" evidence="1">
    <location>
        <begin position="81"/>
        <end position="102"/>
    </location>
</feature>
<accession>A0A3N6W5R9</accession>
<keyword evidence="4" id="KW-1185">Reference proteome</keyword>
<dbReference type="OrthoDB" id="3748562at2"/>
<name>A0A3N6W5R9_9ACTN</name>
<feature type="region of interest" description="Disordered" evidence="1">
    <location>
        <begin position="143"/>
        <end position="220"/>
    </location>
</feature>